<protein>
    <submittedName>
        <fullName evidence="8">RNA polymerase sigma factor</fullName>
    </submittedName>
</protein>
<keyword evidence="9" id="KW-1185">Reference proteome</keyword>
<keyword evidence="4" id="KW-0238">DNA-binding</keyword>
<evidence type="ECO:0000256" key="3">
    <source>
        <dbReference type="ARBA" id="ARBA00023082"/>
    </source>
</evidence>
<dbReference type="InterPro" id="IPR013325">
    <property type="entry name" value="RNA_pol_sigma_r2"/>
</dbReference>
<comment type="similarity">
    <text evidence="1">Belongs to the sigma-70 factor family. ECF subfamily.</text>
</comment>
<dbReference type="SUPFAM" id="SSF88659">
    <property type="entry name" value="Sigma3 and sigma4 domains of RNA polymerase sigma factors"/>
    <property type="match status" value="1"/>
</dbReference>
<dbReference type="SUPFAM" id="SSF88946">
    <property type="entry name" value="Sigma2 domain of RNA polymerase sigma factors"/>
    <property type="match status" value="1"/>
</dbReference>
<dbReference type="EMBL" id="JACOIJ010000003">
    <property type="protein sequence ID" value="MBD1428389.1"/>
    <property type="molecule type" value="Genomic_DNA"/>
</dbReference>
<keyword evidence="2" id="KW-0805">Transcription regulation</keyword>
<dbReference type="InterPro" id="IPR039425">
    <property type="entry name" value="RNA_pol_sigma-70-like"/>
</dbReference>
<proteinExistence type="inferred from homology"/>
<dbReference type="InterPro" id="IPR036388">
    <property type="entry name" value="WH-like_DNA-bd_sf"/>
</dbReference>
<evidence type="ECO:0000256" key="2">
    <source>
        <dbReference type="ARBA" id="ARBA00023015"/>
    </source>
</evidence>
<dbReference type="RefSeq" id="WP_190301302.1">
    <property type="nucleotide sequence ID" value="NZ_JACOIJ010000003.1"/>
</dbReference>
<sequence length="204" mass="23970">MSIVSRYFKRNSPLTLKSALEDCLAHKTERSQSFLYKRFYGYMMAVSLRYVKNEMEAEDIVNESFVKIFRKLSNFEILEDENALEKSFKGWIARITVNTSIDKLRAQKVTLDIDDINELEIENNSVAISSNLEVNDILKLLNKLPEIQRMIFNLYEIEGYSHDEISKQLNIPDSTCRTYLTRAKARLRMLYQEQFEMLNKIKVG</sequence>
<evidence type="ECO:0000313" key="9">
    <source>
        <dbReference type="Proteomes" id="UP000651271"/>
    </source>
</evidence>
<evidence type="ECO:0000259" key="6">
    <source>
        <dbReference type="Pfam" id="PF04542"/>
    </source>
</evidence>
<gene>
    <name evidence="8" type="ORF">H8B04_02210</name>
</gene>
<accession>A0ABR7YAS7</accession>
<comment type="caution">
    <text evidence="8">The sequence shown here is derived from an EMBL/GenBank/DDBJ whole genome shotgun (WGS) entry which is preliminary data.</text>
</comment>
<dbReference type="Gene3D" id="1.10.10.10">
    <property type="entry name" value="Winged helix-like DNA-binding domain superfamily/Winged helix DNA-binding domain"/>
    <property type="match status" value="1"/>
</dbReference>
<dbReference type="NCBIfam" id="TIGR02937">
    <property type="entry name" value="sigma70-ECF"/>
    <property type="match status" value="1"/>
</dbReference>
<evidence type="ECO:0000256" key="4">
    <source>
        <dbReference type="ARBA" id="ARBA00023125"/>
    </source>
</evidence>
<keyword evidence="3" id="KW-0731">Sigma factor</keyword>
<dbReference type="CDD" id="cd06171">
    <property type="entry name" value="Sigma70_r4"/>
    <property type="match status" value="1"/>
</dbReference>
<evidence type="ECO:0000256" key="1">
    <source>
        <dbReference type="ARBA" id="ARBA00010641"/>
    </source>
</evidence>
<keyword evidence="5" id="KW-0804">Transcription</keyword>
<dbReference type="Gene3D" id="1.10.1740.10">
    <property type="match status" value="1"/>
</dbReference>
<dbReference type="InterPro" id="IPR013249">
    <property type="entry name" value="RNA_pol_sigma70_r4_t2"/>
</dbReference>
<dbReference type="InterPro" id="IPR013324">
    <property type="entry name" value="RNA_pol_sigma_r3/r4-like"/>
</dbReference>
<dbReference type="Pfam" id="PF08281">
    <property type="entry name" value="Sigma70_r4_2"/>
    <property type="match status" value="1"/>
</dbReference>
<organism evidence="8 9">
    <name type="scientific">Sphingobacterium litopenaei</name>
    <dbReference type="NCBI Taxonomy" id="2763500"/>
    <lineage>
        <taxon>Bacteria</taxon>
        <taxon>Pseudomonadati</taxon>
        <taxon>Bacteroidota</taxon>
        <taxon>Sphingobacteriia</taxon>
        <taxon>Sphingobacteriales</taxon>
        <taxon>Sphingobacteriaceae</taxon>
        <taxon>Sphingobacterium</taxon>
    </lineage>
</organism>
<dbReference type="Proteomes" id="UP000651271">
    <property type="component" value="Unassembled WGS sequence"/>
</dbReference>
<dbReference type="PANTHER" id="PTHR43133:SF8">
    <property type="entry name" value="RNA POLYMERASE SIGMA FACTOR HI_1459-RELATED"/>
    <property type="match status" value="1"/>
</dbReference>
<dbReference type="InterPro" id="IPR014284">
    <property type="entry name" value="RNA_pol_sigma-70_dom"/>
</dbReference>
<dbReference type="Pfam" id="PF04542">
    <property type="entry name" value="Sigma70_r2"/>
    <property type="match status" value="1"/>
</dbReference>
<feature type="domain" description="RNA polymerase sigma factor 70 region 4 type 2" evidence="7">
    <location>
        <begin position="136"/>
        <end position="187"/>
    </location>
</feature>
<name>A0ABR7YAS7_9SPHI</name>
<dbReference type="PANTHER" id="PTHR43133">
    <property type="entry name" value="RNA POLYMERASE ECF-TYPE SIGMA FACTO"/>
    <property type="match status" value="1"/>
</dbReference>
<reference evidence="8 9" key="1">
    <citation type="submission" date="2020-08" db="EMBL/GenBank/DDBJ databases">
        <title>Sphingobacterium sp. DN04309 isolated from aquaculture water.</title>
        <authorList>
            <person name="Zhang M."/>
        </authorList>
    </citation>
    <scope>NUCLEOTIDE SEQUENCE [LARGE SCALE GENOMIC DNA]</scope>
    <source>
        <strain evidence="8 9">DN04309</strain>
    </source>
</reference>
<evidence type="ECO:0000256" key="5">
    <source>
        <dbReference type="ARBA" id="ARBA00023163"/>
    </source>
</evidence>
<dbReference type="InterPro" id="IPR007627">
    <property type="entry name" value="RNA_pol_sigma70_r2"/>
</dbReference>
<feature type="domain" description="RNA polymerase sigma-70 region 2" evidence="6">
    <location>
        <begin position="35"/>
        <end position="108"/>
    </location>
</feature>
<evidence type="ECO:0000313" key="8">
    <source>
        <dbReference type="EMBL" id="MBD1428389.1"/>
    </source>
</evidence>
<evidence type="ECO:0000259" key="7">
    <source>
        <dbReference type="Pfam" id="PF08281"/>
    </source>
</evidence>